<feature type="compositionally biased region" description="Basic residues" evidence="1">
    <location>
        <begin position="67"/>
        <end position="85"/>
    </location>
</feature>
<feature type="chain" id="PRO_5011695802" evidence="2">
    <location>
        <begin position="26"/>
        <end position="85"/>
    </location>
</feature>
<evidence type="ECO:0000256" key="1">
    <source>
        <dbReference type="SAM" id="MobiDB-lite"/>
    </source>
</evidence>
<proteinExistence type="predicted"/>
<dbReference type="AlphaFoldDB" id="A0A1G8XC69"/>
<feature type="signal peptide" evidence="2">
    <location>
        <begin position="1"/>
        <end position="25"/>
    </location>
</feature>
<dbReference type="Proteomes" id="UP000198510">
    <property type="component" value="Unassembled WGS sequence"/>
</dbReference>
<keyword evidence="2" id="KW-0732">Signal</keyword>
<feature type="region of interest" description="Disordered" evidence="1">
    <location>
        <begin position="31"/>
        <end position="85"/>
    </location>
</feature>
<protein>
    <submittedName>
        <fullName evidence="3">Uncharacterized protein</fullName>
    </submittedName>
</protein>
<evidence type="ECO:0000256" key="2">
    <source>
        <dbReference type="SAM" id="SignalP"/>
    </source>
</evidence>
<sequence length="85" mass="9305">MKKTISTLAFTFLLTACLSALPAEAFATAAGTTHTEMGPGKKEEAKKKTEVKKASKAPNRIEQFAKQQKKKKKISKRQLHMAKSG</sequence>
<accession>A0A1G8XC69</accession>
<evidence type="ECO:0000313" key="4">
    <source>
        <dbReference type="Proteomes" id="UP000198510"/>
    </source>
</evidence>
<keyword evidence="4" id="KW-1185">Reference proteome</keyword>
<dbReference type="PROSITE" id="PS51257">
    <property type="entry name" value="PROKAR_LIPOPROTEIN"/>
    <property type="match status" value="1"/>
</dbReference>
<evidence type="ECO:0000313" key="3">
    <source>
        <dbReference type="EMBL" id="SDJ88228.1"/>
    </source>
</evidence>
<reference evidence="3 4" key="1">
    <citation type="submission" date="2016-10" db="EMBL/GenBank/DDBJ databases">
        <authorList>
            <person name="de Groot N.N."/>
        </authorList>
    </citation>
    <scope>NUCLEOTIDE SEQUENCE [LARGE SCALE GENOMIC DNA]</scope>
    <source>
        <strain evidence="3 4">DSM 25186</strain>
    </source>
</reference>
<feature type="compositionally biased region" description="Basic and acidic residues" evidence="1">
    <location>
        <begin position="39"/>
        <end position="53"/>
    </location>
</feature>
<dbReference type="EMBL" id="FNFO01000001">
    <property type="protein sequence ID" value="SDJ88228.1"/>
    <property type="molecule type" value="Genomic_DNA"/>
</dbReference>
<organism evidence="3 4">
    <name type="scientific">Catalinimonas alkaloidigena</name>
    <dbReference type="NCBI Taxonomy" id="1075417"/>
    <lineage>
        <taxon>Bacteria</taxon>
        <taxon>Pseudomonadati</taxon>
        <taxon>Bacteroidota</taxon>
        <taxon>Cytophagia</taxon>
        <taxon>Cytophagales</taxon>
        <taxon>Catalimonadaceae</taxon>
        <taxon>Catalinimonas</taxon>
    </lineage>
</organism>
<name>A0A1G8XC69_9BACT</name>
<gene>
    <name evidence="3" type="ORF">SAMN05421823_101328</name>
</gene>
<dbReference type="RefSeq" id="WP_143017055.1">
    <property type="nucleotide sequence ID" value="NZ_FNFO01000001.1"/>
</dbReference>